<keyword evidence="2" id="KW-0238">DNA-binding</keyword>
<dbReference type="EMBL" id="WDWU01000012">
    <property type="protein sequence ID" value="KAB7056517.1"/>
    <property type="molecule type" value="Genomic_DNA"/>
</dbReference>
<comment type="caution">
    <text evidence="2">The sequence shown here is derived from an EMBL/GenBank/DDBJ whole genome shotgun (WGS) entry which is preliminary data.</text>
</comment>
<reference evidence="3 4" key="1">
    <citation type="journal article" date="2019" name="Nat. Med.">
        <title>A library of human gut bacterial isolates paired with longitudinal multiomics data enables mechanistic microbiome research.</title>
        <authorList>
            <person name="Poyet M."/>
            <person name="Groussin M."/>
            <person name="Gibbons S.M."/>
            <person name="Avila-Pacheco J."/>
            <person name="Jiang X."/>
            <person name="Kearney S.M."/>
            <person name="Perrotta A.R."/>
            <person name="Berdy B."/>
            <person name="Zhao S."/>
            <person name="Lieberman T.D."/>
            <person name="Swanson P.K."/>
            <person name="Smith M."/>
            <person name="Roesemann S."/>
            <person name="Alexander J.E."/>
            <person name="Rich S.A."/>
            <person name="Livny J."/>
            <person name="Vlamakis H."/>
            <person name="Clish C."/>
            <person name="Bullock K."/>
            <person name="Deik A."/>
            <person name="Scott J."/>
            <person name="Pierce K.A."/>
            <person name="Xavier R.J."/>
            <person name="Alm E.J."/>
        </authorList>
    </citation>
    <scope>NUCLEOTIDE SEQUENCE [LARGE SCALE GENOMIC DNA]</scope>
    <source>
        <strain evidence="2 3">BIOML-A201</strain>
        <strain evidence="1 4">BIOML-A210</strain>
    </source>
</reference>
<gene>
    <name evidence="2" type="ORF">GBI83_08530</name>
    <name evidence="1" type="ORF">GBI87_08630</name>
</gene>
<organism evidence="2 3">
    <name type="scientific">Bifidobacterium longum</name>
    <dbReference type="NCBI Taxonomy" id="216816"/>
    <lineage>
        <taxon>Bacteria</taxon>
        <taxon>Bacillati</taxon>
        <taxon>Actinomycetota</taxon>
        <taxon>Actinomycetes</taxon>
        <taxon>Bifidobacteriales</taxon>
        <taxon>Bifidobacteriaceae</taxon>
        <taxon>Bifidobacterium</taxon>
    </lineage>
</organism>
<sequence>MSEPKNAEALKDTSRVPLGERQAWSPAQAAQVYSLDYEGVRLAINNGDLDTFRPPNRFGKPGRRRVTKAAMDRWIRGMEE</sequence>
<name>A0A1V8RF95_BIFLN</name>
<accession>A0A1V8RF95</accession>
<evidence type="ECO:0000313" key="4">
    <source>
        <dbReference type="Proteomes" id="UP000467387"/>
    </source>
</evidence>
<evidence type="ECO:0000313" key="1">
    <source>
        <dbReference type="EMBL" id="KAB7056517.1"/>
    </source>
</evidence>
<dbReference type="RefSeq" id="WP_080826465.1">
    <property type="nucleotide sequence ID" value="NZ_CP043002.1"/>
</dbReference>
<proteinExistence type="predicted"/>
<dbReference type="Proteomes" id="UP000432196">
    <property type="component" value="Unassembled WGS sequence"/>
</dbReference>
<dbReference type="AlphaFoldDB" id="A0A1V8RF95"/>
<evidence type="ECO:0000313" key="2">
    <source>
        <dbReference type="EMBL" id="KAB7071876.1"/>
    </source>
</evidence>
<dbReference type="GO" id="GO:0003677">
    <property type="term" value="F:DNA binding"/>
    <property type="evidence" value="ECO:0007669"/>
    <property type="project" value="UniProtKB-KW"/>
</dbReference>
<dbReference type="Proteomes" id="UP000467387">
    <property type="component" value="Unassembled WGS sequence"/>
</dbReference>
<evidence type="ECO:0000313" key="3">
    <source>
        <dbReference type="Proteomes" id="UP000432196"/>
    </source>
</evidence>
<protein>
    <submittedName>
        <fullName evidence="2">DNA-binding protein</fullName>
    </submittedName>
</protein>
<dbReference type="EMBL" id="WDWL01000011">
    <property type="protein sequence ID" value="KAB7071876.1"/>
    <property type="molecule type" value="Genomic_DNA"/>
</dbReference>